<gene>
    <name evidence="2" type="ORF">HF854_10345</name>
</gene>
<organism evidence="2 3">
    <name type="scientific">Desulfovibrio piger</name>
    <dbReference type="NCBI Taxonomy" id="901"/>
    <lineage>
        <taxon>Bacteria</taxon>
        <taxon>Pseudomonadati</taxon>
        <taxon>Thermodesulfobacteriota</taxon>
        <taxon>Desulfovibrionia</taxon>
        <taxon>Desulfovibrionales</taxon>
        <taxon>Desulfovibrionaceae</taxon>
        <taxon>Desulfovibrio</taxon>
    </lineage>
</organism>
<feature type="domain" description="Phage terminase large subunit GpA ATPase" evidence="1">
    <location>
        <begin position="45"/>
        <end position="220"/>
    </location>
</feature>
<evidence type="ECO:0000313" key="2">
    <source>
        <dbReference type="EMBL" id="NME52905.1"/>
    </source>
</evidence>
<comment type="caution">
    <text evidence="2">The sequence shown here is derived from an EMBL/GenBank/DDBJ whole genome shotgun (WGS) entry which is preliminary data.</text>
</comment>
<dbReference type="Proteomes" id="UP000522333">
    <property type="component" value="Unassembled WGS sequence"/>
</dbReference>
<evidence type="ECO:0000313" key="3">
    <source>
        <dbReference type="Proteomes" id="UP000522333"/>
    </source>
</evidence>
<dbReference type="InterPro" id="IPR027417">
    <property type="entry name" value="P-loop_NTPase"/>
</dbReference>
<name>A0A848CE90_9BACT</name>
<dbReference type="AlphaFoldDB" id="A0A848CE90"/>
<dbReference type="Gene3D" id="3.40.50.300">
    <property type="entry name" value="P-loop containing nucleotide triphosphate hydrolases"/>
    <property type="match status" value="1"/>
</dbReference>
<accession>A0A848CE90</accession>
<dbReference type="EMBL" id="JABAFY010000049">
    <property type="protein sequence ID" value="NME52905.1"/>
    <property type="molecule type" value="Genomic_DNA"/>
</dbReference>
<dbReference type="GO" id="GO:0016887">
    <property type="term" value="F:ATP hydrolysis activity"/>
    <property type="evidence" value="ECO:0007669"/>
    <property type="project" value="InterPro"/>
</dbReference>
<sequence length="530" mass="60002">MRQVQTDYTVAEMAQKLLRLQGEPYSLRNYPMFVRVFDSPHPRRVMRSGRQVSKTTVIASDIITRVTTSPYKQVIYCNSSAAQTASFSTSKLNPMLQQSPYVYHNLLKGKGIIDNVYNKFLSNYAEIIMSYFSESADRVRGRSGQDMYLDEVQDMLWDAMIDAEECLSAAPSPRFTYAGTSKSLNTPLEFLWGESTQNTWCIKCEGCNTWNRPSHENIGLRGLICKKCGHALDTFSGVWIPFNPGTEDRKPFADGYWIPQIIMPMHCNSEEKWKRLLEKREVYSEVKFDNEVMGLPNGEGTSPITPEMVRAMCIPSLPLMDRLCPENGSGARFIVAGIDWGGGGVLGVSRTVLSIYACYPEQPLYKKIFGKIYGEGEPANHVDDIAMWLVRFGVHMVCGDHGGGNFAMSALSGKIPAHMRLIPIMYSDASAPYKWDERSMRYTVNRTAIIDAFFMDMKAGYVRTFRWEEFEPFARDILNIRQEVIGEDRGVSKRVWRHGPANPDDSLHSMVFGWFGCRVLSGRMGFTATV</sequence>
<reference evidence="2 3" key="1">
    <citation type="submission" date="2020-04" db="EMBL/GenBank/DDBJ databases">
        <authorList>
            <person name="Hitch T.C.A."/>
            <person name="Wylensek D."/>
            <person name="Clavel T."/>
        </authorList>
    </citation>
    <scope>NUCLEOTIDE SEQUENCE [LARGE SCALE GENOMIC DNA]</scope>
    <source>
        <strain evidence="2 3">PG-251-APC-1</strain>
    </source>
</reference>
<protein>
    <recommendedName>
        <fullName evidence="1">Phage terminase large subunit GpA ATPase domain-containing protein</fullName>
    </recommendedName>
</protein>
<dbReference type="RefSeq" id="WP_168936208.1">
    <property type="nucleotide sequence ID" value="NZ_CAMDEI010000052.1"/>
</dbReference>
<proteinExistence type="predicted"/>
<dbReference type="InterPro" id="IPR046453">
    <property type="entry name" value="GpA_ATPase"/>
</dbReference>
<evidence type="ECO:0000259" key="1">
    <source>
        <dbReference type="Pfam" id="PF05876"/>
    </source>
</evidence>
<dbReference type="Pfam" id="PF05876">
    <property type="entry name" value="GpA_ATPase"/>
    <property type="match status" value="1"/>
</dbReference>